<dbReference type="EMBL" id="NMTY01000031">
    <property type="protein sequence ID" value="PDX80390.1"/>
    <property type="molecule type" value="Genomic_DNA"/>
</dbReference>
<evidence type="ECO:0000313" key="3">
    <source>
        <dbReference type="EMBL" id="PDX80390.1"/>
    </source>
</evidence>
<evidence type="ECO:0000313" key="14">
    <source>
        <dbReference type="Proteomes" id="UP000250583"/>
    </source>
</evidence>
<dbReference type="Proteomes" id="UP000461506">
    <property type="component" value="Unassembled WGS sequence"/>
</dbReference>
<dbReference type="Proteomes" id="UP000261140">
    <property type="component" value="Unassembled WGS sequence"/>
</dbReference>
<evidence type="ECO:0000313" key="18">
    <source>
        <dbReference type="Proteomes" id="UP000477010"/>
    </source>
</evidence>
<dbReference type="EMBL" id="PRLE01000001">
    <property type="protein sequence ID" value="RAW61679.1"/>
    <property type="molecule type" value="Genomic_DNA"/>
</dbReference>
<dbReference type="Proteomes" id="UP000220438">
    <property type="component" value="Unassembled WGS sequence"/>
</dbReference>
<dbReference type="EMBL" id="PRLF01000001">
    <property type="protein sequence ID" value="RAW67492.1"/>
    <property type="molecule type" value="Genomic_DNA"/>
</dbReference>
<dbReference type="Proteomes" id="UP000260782">
    <property type="component" value="Unassembled WGS sequence"/>
</dbReference>
<dbReference type="Proteomes" id="UP000220005">
    <property type="component" value="Unassembled WGS sequence"/>
</dbReference>
<organism evidence="4 11">
    <name type="scientific">Faecalibacterium prausnitzii</name>
    <dbReference type="NCBI Taxonomy" id="853"/>
    <lineage>
        <taxon>Bacteria</taxon>
        <taxon>Bacillati</taxon>
        <taxon>Bacillota</taxon>
        <taxon>Clostridia</taxon>
        <taxon>Eubacteriales</taxon>
        <taxon>Oscillospiraceae</taxon>
        <taxon>Faecalibacterium</taxon>
    </lineage>
</organism>
<reference evidence="13 14" key="3">
    <citation type="submission" date="2018-02" db="EMBL/GenBank/DDBJ databases">
        <title>Complete genome sequencing of Faecalibacterium prausnitzii strains isolated from the human gut.</title>
        <authorList>
            <person name="Fitzgerald B.C."/>
            <person name="Shkoporov A.N."/>
            <person name="Ross P.R."/>
            <person name="Hill C."/>
        </authorList>
    </citation>
    <scope>NUCLEOTIDE SEQUENCE [LARGE SCALE GENOMIC DNA]</scope>
    <source>
        <strain evidence="6 14">APC923/61-1</strain>
        <strain evidence="7 13">APC924/119</strain>
    </source>
</reference>
<comment type="caution">
    <text evidence="4">The sequence shown here is derived from an EMBL/GenBank/DDBJ whole genome shotgun (WGS) entry which is preliminary data.</text>
</comment>
<gene>
    <name evidence="7" type="ORF">C4N21_02115</name>
    <name evidence="6" type="ORF">C4N22_03115</name>
    <name evidence="5" type="ORF">CGS50_000005</name>
    <name evidence="3" type="ORF">CGS58_12975</name>
    <name evidence="4" type="ORF">CHR61_10155</name>
    <name evidence="9" type="ORF">DWZ25_16220</name>
    <name evidence="8" type="ORF">DWZ89_08090</name>
    <name evidence="2" type="ORF">GKD85_16365</name>
    <name evidence="1" type="ORF">GKD95_04310</name>
</gene>
<evidence type="ECO:0000313" key="13">
    <source>
        <dbReference type="Proteomes" id="UP000250550"/>
    </source>
</evidence>
<dbReference type="Proteomes" id="UP000477010">
    <property type="component" value="Unassembled WGS sequence"/>
</dbReference>
<dbReference type="EMBL" id="QVES01000077">
    <property type="protein sequence ID" value="RGB79010.1"/>
    <property type="molecule type" value="Genomic_DNA"/>
</dbReference>
<reference evidence="10 11" key="1">
    <citation type="journal article" date="2017" name="Front. Microbiol.">
        <title>New Insights into the Diversity of the Genus Faecalibacterium.</title>
        <authorList>
            <person name="Benevides L."/>
            <person name="Burman S."/>
            <person name="Martin R."/>
            <person name="Robert V."/>
            <person name="Thomas M."/>
            <person name="Miquel S."/>
            <person name="Chain F."/>
            <person name="Sokol H."/>
            <person name="Bermudez-Humaran L.G."/>
            <person name="Morrison M."/>
            <person name="Langella P."/>
            <person name="Azevedo V.A."/>
            <person name="Chatel J.M."/>
            <person name="Soares S."/>
        </authorList>
    </citation>
    <scope>NUCLEOTIDE SEQUENCE [LARGE SCALE GENOMIC DNA]</scope>
    <source>
        <strain evidence="4 11">AHMP21</strain>
        <strain evidence="5 12">CNCM I 4542</strain>
        <strain evidence="3 10">CNCM I 4575</strain>
    </source>
</reference>
<dbReference type="Proteomes" id="UP000250550">
    <property type="component" value="Unassembled WGS sequence"/>
</dbReference>
<evidence type="ECO:0000313" key="5">
    <source>
        <dbReference type="EMBL" id="PLK30068.1"/>
    </source>
</evidence>
<evidence type="ECO:0000313" key="12">
    <source>
        <dbReference type="Proteomes" id="UP000221015"/>
    </source>
</evidence>
<evidence type="ECO:0000313" key="15">
    <source>
        <dbReference type="Proteomes" id="UP000260782"/>
    </source>
</evidence>
<evidence type="ECO:0000313" key="4">
    <source>
        <dbReference type="EMBL" id="PDX88960.1"/>
    </source>
</evidence>
<dbReference type="EMBL" id="NOUW01000028">
    <property type="protein sequence ID" value="PDX88960.1"/>
    <property type="molecule type" value="Genomic_DNA"/>
</dbReference>
<proteinExistence type="predicted"/>
<dbReference type="EMBL" id="QVEQ01000006">
    <property type="protein sequence ID" value="RGB70990.1"/>
    <property type="molecule type" value="Genomic_DNA"/>
</dbReference>
<evidence type="ECO:0000313" key="2">
    <source>
        <dbReference type="EMBL" id="MSC82322.1"/>
    </source>
</evidence>
<dbReference type="AlphaFoldDB" id="A0A2A7BC39"/>
<reference evidence="3" key="2">
    <citation type="submission" date="2017-07" db="EMBL/GenBank/DDBJ databases">
        <authorList>
            <person name="Sun Z.S."/>
            <person name="Albrecht U."/>
            <person name="Echele G."/>
            <person name="Lee C.C."/>
        </authorList>
    </citation>
    <scope>NUCLEOTIDE SEQUENCE</scope>
    <source>
        <strain evidence="5">CNCM I 4542</strain>
        <strain evidence="3">CNCM I 4575</strain>
    </source>
</reference>
<reference evidence="15 16" key="4">
    <citation type="submission" date="2018-08" db="EMBL/GenBank/DDBJ databases">
        <title>A genome reference for cultivated species of the human gut microbiota.</title>
        <authorList>
            <person name="Zou Y."/>
            <person name="Xue W."/>
            <person name="Luo G."/>
        </authorList>
    </citation>
    <scope>NUCLEOTIDE SEQUENCE [LARGE SCALE GENOMIC DNA]</scope>
    <source>
        <strain evidence="9 15">AF31-14AC</strain>
        <strain evidence="8 16">AF36-11AT</strain>
    </source>
</reference>
<evidence type="ECO:0000313" key="11">
    <source>
        <dbReference type="Proteomes" id="UP000220438"/>
    </source>
</evidence>
<accession>A0A2A7BC39</accession>
<evidence type="ECO:0000313" key="9">
    <source>
        <dbReference type="EMBL" id="RGB79010.1"/>
    </source>
</evidence>
<protein>
    <recommendedName>
        <fullName evidence="19">GRAM domain-containing protein</fullName>
    </recommendedName>
</protein>
<evidence type="ECO:0000313" key="7">
    <source>
        <dbReference type="EMBL" id="RAW67492.1"/>
    </source>
</evidence>
<evidence type="ECO:0000313" key="8">
    <source>
        <dbReference type="EMBL" id="RGB70990.1"/>
    </source>
</evidence>
<name>A0A2A7BC39_9FIRM</name>
<evidence type="ECO:0000313" key="1">
    <source>
        <dbReference type="EMBL" id="MSC62580.1"/>
    </source>
</evidence>
<dbReference type="Proteomes" id="UP000250583">
    <property type="component" value="Unassembled WGS sequence"/>
</dbReference>
<evidence type="ECO:0008006" key="19">
    <source>
        <dbReference type="Google" id="ProtNLM"/>
    </source>
</evidence>
<dbReference type="EMBL" id="WKQN01000003">
    <property type="protein sequence ID" value="MSC62580.1"/>
    <property type="molecule type" value="Genomic_DNA"/>
</dbReference>
<evidence type="ECO:0000313" key="10">
    <source>
        <dbReference type="Proteomes" id="UP000220005"/>
    </source>
</evidence>
<sequence length="94" mass="10725">MGKTFVCSLCRNGIIGGGLYIDEQSITYSTQKLTVSPLYRNLVLPMNEIRELSWSQMVVPVAAISMKDGECYKFIIYNKSGFEKAYKQYSNHQE</sequence>
<dbReference type="EMBL" id="WKQE01000088">
    <property type="protein sequence ID" value="MSC82322.1"/>
    <property type="molecule type" value="Genomic_DNA"/>
</dbReference>
<dbReference type="RefSeq" id="WP_015538118.1">
    <property type="nucleotide sequence ID" value="NZ_CABKNH010000003.1"/>
</dbReference>
<dbReference type="GeneID" id="75068567"/>
<dbReference type="EMBL" id="NMTS02000001">
    <property type="protein sequence ID" value="PLK30068.1"/>
    <property type="molecule type" value="Genomic_DNA"/>
</dbReference>
<dbReference type="Proteomes" id="UP000221015">
    <property type="component" value="Unassembled WGS sequence"/>
</dbReference>
<evidence type="ECO:0000313" key="16">
    <source>
        <dbReference type="Proteomes" id="UP000261140"/>
    </source>
</evidence>
<dbReference type="OrthoDB" id="1854210at2"/>
<evidence type="ECO:0000313" key="6">
    <source>
        <dbReference type="EMBL" id="RAW61679.1"/>
    </source>
</evidence>
<reference evidence="17 18" key="5">
    <citation type="journal article" date="2019" name="Nat. Med.">
        <title>A library of human gut bacterial isolates paired with longitudinal multiomics data enables mechanistic microbiome research.</title>
        <authorList>
            <person name="Poyet M."/>
            <person name="Groussin M."/>
            <person name="Gibbons S.M."/>
            <person name="Avila-Pacheco J."/>
            <person name="Jiang X."/>
            <person name="Kearney S.M."/>
            <person name="Perrotta A.R."/>
            <person name="Berdy B."/>
            <person name="Zhao S."/>
            <person name="Lieberman T.D."/>
            <person name="Swanson P.K."/>
            <person name="Smith M."/>
            <person name="Roesemann S."/>
            <person name="Alexander J.E."/>
            <person name="Rich S.A."/>
            <person name="Livny J."/>
            <person name="Vlamakis H."/>
            <person name="Clish C."/>
            <person name="Bullock K."/>
            <person name="Deik A."/>
            <person name="Scott J."/>
            <person name="Pierce K.A."/>
            <person name="Xavier R.J."/>
            <person name="Alm E.J."/>
        </authorList>
    </citation>
    <scope>NUCLEOTIDE SEQUENCE [LARGE SCALE GENOMIC DNA]</scope>
    <source>
        <strain evidence="1 17">BIOML-A1</strain>
        <strain evidence="2 18">BIOML-B9</strain>
    </source>
</reference>
<evidence type="ECO:0000313" key="17">
    <source>
        <dbReference type="Proteomes" id="UP000461506"/>
    </source>
</evidence>